<keyword evidence="2" id="KW-1185">Reference proteome</keyword>
<proteinExistence type="predicted"/>
<dbReference type="EMBL" id="CAACVJ010000001">
    <property type="protein sequence ID" value="VEP11226.1"/>
    <property type="molecule type" value="Genomic_DNA"/>
</dbReference>
<reference evidence="1 2" key="1">
    <citation type="submission" date="2019-01" db="EMBL/GenBank/DDBJ databases">
        <authorList>
            <person name="Brito A."/>
        </authorList>
    </citation>
    <scope>NUCLEOTIDE SEQUENCE [LARGE SCALE GENOMIC DNA]</scope>
    <source>
        <strain evidence="1">1</strain>
    </source>
</reference>
<gene>
    <name evidence="1" type="ORF">H1P_10011</name>
</gene>
<protein>
    <submittedName>
        <fullName evidence="1">Uncharacterized protein</fullName>
    </submittedName>
</protein>
<name>A0A563VIH6_9CYAN</name>
<accession>A0A563VIH6</accession>
<sequence length="27" mass="3282">MEKVSTDISRRVELFKLIKMLSYKDNH</sequence>
<dbReference type="AlphaFoldDB" id="A0A563VIH6"/>
<organism evidence="1 2">
    <name type="scientific">Hyella patelloides LEGE 07179</name>
    <dbReference type="NCBI Taxonomy" id="945734"/>
    <lineage>
        <taxon>Bacteria</taxon>
        <taxon>Bacillati</taxon>
        <taxon>Cyanobacteriota</taxon>
        <taxon>Cyanophyceae</taxon>
        <taxon>Pleurocapsales</taxon>
        <taxon>Hyellaceae</taxon>
        <taxon>Hyella</taxon>
    </lineage>
</organism>
<evidence type="ECO:0000313" key="1">
    <source>
        <dbReference type="EMBL" id="VEP11226.1"/>
    </source>
</evidence>
<dbReference type="Proteomes" id="UP000320055">
    <property type="component" value="Unassembled WGS sequence"/>
</dbReference>
<evidence type="ECO:0000313" key="2">
    <source>
        <dbReference type="Proteomes" id="UP000320055"/>
    </source>
</evidence>